<dbReference type="EMBL" id="CP104964">
    <property type="protein sequence ID" value="UXN67977.1"/>
    <property type="molecule type" value="Genomic_DNA"/>
</dbReference>
<dbReference type="Pfam" id="PF13657">
    <property type="entry name" value="Couple_hipA"/>
    <property type="match status" value="1"/>
</dbReference>
<evidence type="ECO:0000313" key="7">
    <source>
        <dbReference type="Proteomes" id="UP001061862"/>
    </source>
</evidence>
<dbReference type="InterPro" id="IPR012893">
    <property type="entry name" value="HipA-like_C"/>
</dbReference>
<keyword evidence="2" id="KW-0808">Transferase</keyword>
<dbReference type="Pfam" id="PF07804">
    <property type="entry name" value="HipA_C"/>
    <property type="match status" value="1"/>
</dbReference>
<dbReference type="InterPro" id="IPR017508">
    <property type="entry name" value="HipA_N1"/>
</dbReference>
<evidence type="ECO:0000256" key="1">
    <source>
        <dbReference type="ARBA" id="ARBA00010164"/>
    </source>
</evidence>
<keyword evidence="6" id="KW-0614">Plasmid</keyword>
<evidence type="ECO:0000256" key="2">
    <source>
        <dbReference type="ARBA" id="ARBA00022679"/>
    </source>
</evidence>
<evidence type="ECO:0000259" key="5">
    <source>
        <dbReference type="Pfam" id="PF13657"/>
    </source>
</evidence>
<evidence type="ECO:0000313" key="6">
    <source>
        <dbReference type="EMBL" id="UXN67977.1"/>
    </source>
</evidence>
<feature type="domain" description="HipA N-terminal subdomain 1" evidence="5">
    <location>
        <begin position="14"/>
        <end position="122"/>
    </location>
</feature>
<dbReference type="Gene3D" id="1.10.1070.20">
    <property type="match status" value="1"/>
</dbReference>
<dbReference type="RefSeq" id="WP_262165557.1">
    <property type="nucleotide sequence ID" value="NZ_CP104964.1"/>
</dbReference>
<keyword evidence="3" id="KW-0418">Kinase</keyword>
<geneLocation type="plasmid" evidence="6 7">
    <name>p_unnamed1</name>
</geneLocation>
<reference evidence="6 7" key="1">
    <citation type="submission" date="2022-09" db="EMBL/GenBank/DDBJ databases">
        <title>Interaction between co-microsymbionts with complementary sets of symbiotic genes in legume-rhizobium systems.</title>
        <authorList>
            <person name="Safronova V."/>
            <person name="Sazanova A."/>
            <person name="Afonin A."/>
            <person name="Chirak E."/>
        </authorList>
    </citation>
    <scope>NUCLEOTIDE SEQUENCE [LARGE SCALE GENOMIC DNA]</scope>
    <source>
        <strain evidence="6 7">A18/4-1</strain>
        <plasmid evidence="6 7">p_unnamed1</plasmid>
    </source>
</reference>
<evidence type="ECO:0000256" key="3">
    <source>
        <dbReference type="ARBA" id="ARBA00022777"/>
    </source>
</evidence>
<keyword evidence="7" id="KW-1185">Reference proteome</keyword>
<gene>
    <name evidence="6" type="ORF">N8A98_00175</name>
</gene>
<name>A0ABY6CA72_9HYPH</name>
<evidence type="ECO:0000259" key="4">
    <source>
        <dbReference type="Pfam" id="PF07804"/>
    </source>
</evidence>
<organism evidence="6 7">
    <name type="scientific">Devosia neptuniae</name>
    <dbReference type="NCBI Taxonomy" id="191302"/>
    <lineage>
        <taxon>Bacteria</taxon>
        <taxon>Pseudomonadati</taxon>
        <taxon>Pseudomonadota</taxon>
        <taxon>Alphaproteobacteria</taxon>
        <taxon>Hyphomicrobiales</taxon>
        <taxon>Devosiaceae</taxon>
        <taxon>Devosia</taxon>
    </lineage>
</organism>
<proteinExistence type="inferred from homology"/>
<dbReference type="PANTHER" id="PTHR37419">
    <property type="entry name" value="SERINE/THREONINE-PROTEIN KINASE TOXIN HIPA"/>
    <property type="match status" value="1"/>
</dbReference>
<comment type="similarity">
    <text evidence="1">Belongs to the HipA Ser/Thr kinase family.</text>
</comment>
<protein>
    <submittedName>
        <fullName evidence="6">Type II toxin-antitoxin system HipA family toxin</fullName>
    </submittedName>
</protein>
<accession>A0ABY6CA72</accession>
<dbReference type="InterPro" id="IPR052028">
    <property type="entry name" value="HipA_Ser/Thr_kinase"/>
</dbReference>
<feature type="domain" description="HipA-like C-terminal" evidence="4">
    <location>
        <begin position="167"/>
        <end position="391"/>
    </location>
</feature>
<dbReference type="Proteomes" id="UP001061862">
    <property type="component" value="Plasmid p_unnamed1"/>
</dbReference>
<dbReference type="PANTHER" id="PTHR37419:SF8">
    <property type="entry name" value="TOXIN YJJJ"/>
    <property type="match status" value="1"/>
</dbReference>
<sequence>MKQIDHVVLIDVSLDVGADKLPLGRLGWRTGERRSYFEYSEAALDSKLALSPFGLPLKRGAQPAPNAPFDGMHGLFNDSLPDGWGRKLLNRRIQKMGYDYSTLSPMDRLSFVGNTGMGALRYTPVGELEDVDVGELDLDWLAEQAELVQAESPTADVERLQAAQGGSGGVRPKVVIGLNPDTGLSMGDRNQGLPAGFEPWIVKFRSEQDPKEIGPEEYAYSLMAKAAGVEMPPTRLLHGGSGAAYFAVRRFDRTLDGPLHMHTLSGLLHADHRAPEVDYSALLKATRLLTRDERHVDVMVRRMAFNVLARNRDDHSKNHAFLMAPDASWSPSPAYDLTFSLGPGGEHNMAIAGEGRNPTSKHLVAEAVRAGLTVARANQIIDEVKTAISVWRDHAAQAGLSEERTEELAAFLR</sequence>